<gene>
    <name evidence="2" type="ORF">B7H23_02565</name>
</gene>
<keyword evidence="3" id="KW-1185">Reference proteome</keyword>
<protein>
    <recommendedName>
        <fullName evidence="1">GmrSD restriction endonucleases N-terminal domain-containing protein</fullName>
    </recommendedName>
</protein>
<dbReference type="Proteomes" id="UP000215405">
    <property type="component" value="Unassembled WGS sequence"/>
</dbReference>
<dbReference type="PANTHER" id="PTHR39639">
    <property type="entry name" value="CHROMOSOME 16, WHOLE GENOME SHOTGUN SEQUENCE"/>
    <property type="match status" value="1"/>
</dbReference>
<evidence type="ECO:0000313" key="2">
    <source>
        <dbReference type="EMBL" id="OXT01851.1"/>
    </source>
</evidence>
<dbReference type="RefSeq" id="WP_094075819.1">
    <property type="nucleotide sequence ID" value="NZ_NBYO01000001.1"/>
</dbReference>
<name>A0A231V1D3_9HYPH</name>
<reference evidence="3" key="1">
    <citation type="journal article" date="2017" name="Int. J. Syst. Evol. Microbiol.">
        <title>Notoacmeibacter marinus gen. nov., sp. nov., isolated from the gut of a limpet and proposal of Notoacmeibacteraceae fam. nov. in the order Rhizobiales of the class Alphaproteobacteria.</title>
        <authorList>
            <person name="Huang Z."/>
            <person name="Guo F."/>
            <person name="Lai Q."/>
        </authorList>
    </citation>
    <scope>NUCLEOTIDE SEQUENCE [LARGE SCALE GENOMIC DNA]</scope>
    <source>
        <strain evidence="3">XMTR2A4</strain>
    </source>
</reference>
<organism evidence="2 3">
    <name type="scientific">Notoacmeibacter marinus</name>
    <dbReference type="NCBI Taxonomy" id="1876515"/>
    <lineage>
        <taxon>Bacteria</taxon>
        <taxon>Pseudomonadati</taxon>
        <taxon>Pseudomonadota</taxon>
        <taxon>Alphaproteobacteria</taxon>
        <taxon>Hyphomicrobiales</taxon>
        <taxon>Notoacmeibacteraceae</taxon>
        <taxon>Notoacmeibacter</taxon>
    </lineage>
</organism>
<dbReference type="InterPro" id="IPR004919">
    <property type="entry name" value="GmrSD_N"/>
</dbReference>
<dbReference type="EMBL" id="NBYO01000001">
    <property type="protein sequence ID" value="OXT01851.1"/>
    <property type="molecule type" value="Genomic_DNA"/>
</dbReference>
<sequence>MKQWDIQQTTYTIGDFLSWKRSKSLILSPSFQRRSVWKPVQKSYLIDTLYRGMPVPIIFLREQTDIDSLATIREVVDGQQRLRTIISYVDIDLLDDVETSDYFTVLKKHNTELANRKFSDLREGQRKSLLSYKFSVHVLPLDTSDADVLGVFARMNSTGSKLNDQELRNAEFFGDFKEASYGISYDQLGRWREWRVFSENDIARMLEVEFTSILLMYLSQGIFEQTKKNIDDFYRKNDDKYKDGDDHIELFYEIMDIIDRNFGRSIDSSSISNKNMFFHLFVLIDRLIKSNIEITPARVREIFRLFERLNRREDLPSKVAIATETRFNRKSNRQEVSNFLFENVA</sequence>
<dbReference type="Pfam" id="PF03235">
    <property type="entry name" value="GmrSD_N"/>
    <property type="match status" value="1"/>
</dbReference>
<evidence type="ECO:0000313" key="3">
    <source>
        <dbReference type="Proteomes" id="UP000215405"/>
    </source>
</evidence>
<comment type="caution">
    <text evidence="2">The sequence shown here is derived from an EMBL/GenBank/DDBJ whole genome shotgun (WGS) entry which is preliminary data.</text>
</comment>
<evidence type="ECO:0000259" key="1">
    <source>
        <dbReference type="Pfam" id="PF03235"/>
    </source>
</evidence>
<proteinExistence type="predicted"/>
<dbReference type="AlphaFoldDB" id="A0A231V1D3"/>
<dbReference type="PANTHER" id="PTHR39639:SF1">
    <property type="entry name" value="DUF262 DOMAIN-CONTAINING PROTEIN"/>
    <property type="match status" value="1"/>
</dbReference>
<feature type="domain" description="GmrSD restriction endonucleases N-terminal" evidence="1">
    <location>
        <begin position="14"/>
        <end position="173"/>
    </location>
</feature>
<accession>A0A231V1D3</accession>